<dbReference type="PANTHER" id="PTHR30126:SF25">
    <property type="entry name" value="HTH-TYPE TRANSCRIPTIONAL REGULATOR METR"/>
    <property type="match status" value="1"/>
</dbReference>
<evidence type="ECO:0000256" key="4">
    <source>
        <dbReference type="ARBA" id="ARBA00022490"/>
    </source>
</evidence>
<dbReference type="SUPFAM" id="SSF46785">
    <property type="entry name" value="Winged helix' DNA-binding domain"/>
    <property type="match status" value="1"/>
</dbReference>
<dbReference type="InterPro" id="IPR036388">
    <property type="entry name" value="WH-like_DNA-bd_sf"/>
</dbReference>
<keyword evidence="14" id="KW-1185">Reference proteome</keyword>
<name>A0A841GJA3_9GAMM</name>
<proteinExistence type="inferred from homology"/>
<sequence>MFELKHLRSLRALKERGSLAAAADSLYLSQSALSHQLSELEQRLGGPLFLRKSKPIRFTADGLRLVTLADTVLPQVDGVMQYLRREQTTVQLRLHVECYSCIRWLTPALQLLQQRHPELELSFAAQPDFLPQQALLQGDLDMVLTADLLPEEGIYYAPLFDFEMRLVVPVGHRLTGPDVITPDLLGDEVLLSYPVAPQRLDVLRHFMTPAGIKPKQIKNVDNTLMLMQMVAAGWGIAVLPDWVCQEFEPQGLIASKALGDGLWRRLHAAIRIGDRQQPAIRTLVNTLRRRTLIA</sequence>
<protein>
    <recommendedName>
        <fullName evidence="3">HTH-type transcriptional regulator MetR</fullName>
    </recommendedName>
</protein>
<comment type="similarity">
    <text evidence="2">Belongs to the LysR transcriptional regulatory family.</text>
</comment>
<dbReference type="Gene3D" id="1.10.10.10">
    <property type="entry name" value="Winged helix-like DNA-binding domain superfamily/Winged helix DNA-binding domain"/>
    <property type="match status" value="1"/>
</dbReference>
<dbReference type="Pfam" id="PF03466">
    <property type="entry name" value="LysR_substrate"/>
    <property type="match status" value="1"/>
</dbReference>
<dbReference type="Gene3D" id="3.40.190.10">
    <property type="entry name" value="Periplasmic binding protein-like II"/>
    <property type="match status" value="2"/>
</dbReference>
<evidence type="ECO:0000256" key="8">
    <source>
        <dbReference type="ARBA" id="ARBA00023125"/>
    </source>
</evidence>
<evidence type="ECO:0000259" key="12">
    <source>
        <dbReference type="PROSITE" id="PS50931"/>
    </source>
</evidence>
<reference evidence="13 14" key="1">
    <citation type="submission" date="2020-08" db="EMBL/GenBank/DDBJ databases">
        <title>Genomic Encyclopedia of Type Strains, Phase IV (KMG-IV): sequencing the most valuable type-strain genomes for metagenomic binning, comparative biology and taxonomic classification.</title>
        <authorList>
            <person name="Goeker M."/>
        </authorList>
    </citation>
    <scope>NUCLEOTIDE SEQUENCE [LARGE SCALE GENOMIC DNA]</scope>
    <source>
        <strain evidence="13 14">DSM 22975</strain>
    </source>
</reference>
<evidence type="ECO:0000256" key="7">
    <source>
        <dbReference type="ARBA" id="ARBA00023015"/>
    </source>
</evidence>
<evidence type="ECO:0000256" key="6">
    <source>
        <dbReference type="ARBA" id="ARBA00022605"/>
    </source>
</evidence>
<dbReference type="InterPro" id="IPR036390">
    <property type="entry name" value="WH_DNA-bd_sf"/>
</dbReference>
<keyword evidence="5" id="KW-0678">Repressor</keyword>
<dbReference type="GO" id="GO:0000976">
    <property type="term" value="F:transcription cis-regulatory region binding"/>
    <property type="evidence" value="ECO:0007669"/>
    <property type="project" value="TreeGrafter"/>
</dbReference>
<dbReference type="EMBL" id="JACHGR010000009">
    <property type="protein sequence ID" value="MBB6056766.1"/>
    <property type="molecule type" value="Genomic_DNA"/>
</dbReference>
<dbReference type="AlphaFoldDB" id="A0A841GJA3"/>
<dbReference type="InterPro" id="IPR037406">
    <property type="entry name" value="MetR_PBP2"/>
</dbReference>
<organism evidence="13 14">
    <name type="scientific">Tolumonas osonensis</name>
    <dbReference type="NCBI Taxonomy" id="675874"/>
    <lineage>
        <taxon>Bacteria</taxon>
        <taxon>Pseudomonadati</taxon>
        <taxon>Pseudomonadota</taxon>
        <taxon>Gammaproteobacteria</taxon>
        <taxon>Aeromonadales</taxon>
        <taxon>Aeromonadaceae</taxon>
        <taxon>Tolumonas</taxon>
    </lineage>
</organism>
<dbReference type="PRINTS" id="PR00039">
    <property type="entry name" value="HTHLYSR"/>
</dbReference>
<keyword evidence="8" id="KW-0238">DNA-binding</keyword>
<evidence type="ECO:0000256" key="2">
    <source>
        <dbReference type="ARBA" id="ARBA00009437"/>
    </source>
</evidence>
<dbReference type="GO" id="GO:0009086">
    <property type="term" value="P:methionine biosynthetic process"/>
    <property type="evidence" value="ECO:0007669"/>
    <property type="project" value="UniProtKB-KW"/>
</dbReference>
<dbReference type="GO" id="GO:0005737">
    <property type="term" value="C:cytoplasm"/>
    <property type="evidence" value="ECO:0007669"/>
    <property type="project" value="UniProtKB-SubCell"/>
</dbReference>
<evidence type="ECO:0000256" key="11">
    <source>
        <dbReference type="ARBA" id="ARBA00023167"/>
    </source>
</evidence>
<dbReference type="PROSITE" id="PS50931">
    <property type="entry name" value="HTH_LYSR"/>
    <property type="match status" value="1"/>
</dbReference>
<dbReference type="RefSeq" id="WP_188027478.1">
    <property type="nucleotide sequence ID" value="NZ_JACHGR010000009.1"/>
</dbReference>
<dbReference type="Pfam" id="PF00126">
    <property type="entry name" value="HTH_1"/>
    <property type="match status" value="1"/>
</dbReference>
<feature type="domain" description="HTH lysR-type" evidence="12">
    <location>
        <begin position="2"/>
        <end position="59"/>
    </location>
</feature>
<keyword evidence="6" id="KW-0028">Amino-acid biosynthesis</keyword>
<dbReference type="CDD" id="cd08441">
    <property type="entry name" value="PBP2_MetR"/>
    <property type="match status" value="1"/>
</dbReference>
<dbReference type="SUPFAM" id="SSF53850">
    <property type="entry name" value="Periplasmic binding protein-like II"/>
    <property type="match status" value="1"/>
</dbReference>
<dbReference type="InterPro" id="IPR000847">
    <property type="entry name" value="LysR_HTH_N"/>
</dbReference>
<dbReference type="InterPro" id="IPR005119">
    <property type="entry name" value="LysR_subst-bd"/>
</dbReference>
<evidence type="ECO:0000256" key="10">
    <source>
        <dbReference type="ARBA" id="ARBA00023163"/>
    </source>
</evidence>
<evidence type="ECO:0000313" key="13">
    <source>
        <dbReference type="EMBL" id="MBB6056766.1"/>
    </source>
</evidence>
<evidence type="ECO:0000256" key="9">
    <source>
        <dbReference type="ARBA" id="ARBA00023159"/>
    </source>
</evidence>
<comment type="caution">
    <text evidence="13">The sequence shown here is derived from an EMBL/GenBank/DDBJ whole genome shotgun (WGS) entry which is preliminary data.</text>
</comment>
<keyword evidence="9" id="KW-0010">Activator</keyword>
<dbReference type="GO" id="GO:0003700">
    <property type="term" value="F:DNA-binding transcription factor activity"/>
    <property type="evidence" value="ECO:0007669"/>
    <property type="project" value="InterPro"/>
</dbReference>
<keyword evidence="11" id="KW-0486">Methionine biosynthesis</keyword>
<dbReference type="Proteomes" id="UP000585721">
    <property type="component" value="Unassembled WGS sequence"/>
</dbReference>
<keyword evidence="4" id="KW-0963">Cytoplasm</keyword>
<keyword evidence="10" id="KW-0804">Transcription</keyword>
<evidence type="ECO:0000256" key="5">
    <source>
        <dbReference type="ARBA" id="ARBA00022491"/>
    </source>
</evidence>
<gene>
    <name evidence="13" type="ORF">HNR75_002705</name>
</gene>
<accession>A0A841GJA3</accession>
<comment type="subcellular location">
    <subcellularLocation>
        <location evidence="1">Cytoplasm</location>
    </subcellularLocation>
</comment>
<evidence type="ECO:0000256" key="1">
    <source>
        <dbReference type="ARBA" id="ARBA00004496"/>
    </source>
</evidence>
<dbReference type="PANTHER" id="PTHR30126">
    <property type="entry name" value="HTH-TYPE TRANSCRIPTIONAL REGULATOR"/>
    <property type="match status" value="1"/>
</dbReference>
<evidence type="ECO:0000256" key="3">
    <source>
        <dbReference type="ARBA" id="ARBA00019365"/>
    </source>
</evidence>
<keyword evidence="7" id="KW-0805">Transcription regulation</keyword>
<evidence type="ECO:0000313" key="14">
    <source>
        <dbReference type="Proteomes" id="UP000585721"/>
    </source>
</evidence>